<gene>
    <name evidence="2" type="ORF">HZZ13_23120</name>
</gene>
<accession>A0ABS0PTY2</accession>
<evidence type="ECO:0000313" key="2">
    <source>
        <dbReference type="EMBL" id="MBH5400664.1"/>
    </source>
</evidence>
<keyword evidence="3" id="KW-1185">Reference proteome</keyword>
<proteinExistence type="predicted"/>
<name>A0ABS0PTY2_9BRAD</name>
<organism evidence="2 3">
    <name type="scientific">Bradyrhizobium agreste</name>
    <dbReference type="NCBI Taxonomy" id="2751811"/>
    <lineage>
        <taxon>Bacteria</taxon>
        <taxon>Pseudomonadati</taxon>
        <taxon>Pseudomonadota</taxon>
        <taxon>Alphaproteobacteria</taxon>
        <taxon>Hyphomicrobiales</taxon>
        <taxon>Nitrobacteraceae</taxon>
        <taxon>Bradyrhizobium</taxon>
    </lineage>
</organism>
<reference evidence="2 3" key="1">
    <citation type="submission" date="2020-07" db="EMBL/GenBank/DDBJ databases">
        <title>Bradyrhizobium diversity isolated from nodules of indigenous legumes of Western Australia.</title>
        <authorList>
            <person name="Klepa M.S."/>
        </authorList>
    </citation>
    <scope>NUCLEOTIDE SEQUENCE [LARGE SCALE GENOMIC DNA]</scope>
    <source>
        <strain evidence="2 3">CNPSo 4010</strain>
    </source>
</reference>
<feature type="transmembrane region" description="Helical" evidence="1">
    <location>
        <begin position="20"/>
        <end position="45"/>
    </location>
</feature>
<dbReference type="EMBL" id="JACCHP010000015">
    <property type="protein sequence ID" value="MBH5400664.1"/>
    <property type="molecule type" value="Genomic_DNA"/>
</dbReference>
<sequence length="66" mass="6857">MSTLLFAVWRENPLAGLAVASLNVLVAVGLIGLSLLLGITIAMIASAHALAARQTNDVRLQGMTMP</sequence>
<keyword evidence="1" id="KW-1133">Transmembrane helix</keyword>
<evidence type="ECO:0000256" key="1">
    <source>
        <dbReference type="SAM" id="Phobius"/>
    </source>
</evidence>
<dbReference type="RefSeq" id="WP_197961825.1">
    <property type="nucleotide sequence ID" value="NZ_JACCHP010000015.1"/>
</dbReference>
<comment type="caution">
    <text evidence="2">The sequence shown here is derived from an EMBL/GenBank/DDBJ whole genome shotgun (WGS) entry which is preliminary data.</text>
</comment>
<evidence type="ECO:0000313" key="3">
    <source>
        <dbReference type="Proteomes" id="UP000807370"/>
    </source>
</evidence>
<protein>
    <submittedName>
        <fullName evidence="2">Uncharacterized protein</fullName>
    </submittedName>
</protein>
<keyword evidence="1" id="KW-0472">Membrane</keyword>
<keyword evidence="1" id="KW-0812">Transmembrane</keyword>
<dbReference type="Proteomes" id="UP000807370">
    <property type="component" value="Unassembled WGS sequence"/>
</dbReference>